<evidence type="ECO:0000313" key="14">
    <source>
        <dbReference type="Proteomes" id="UP000230633"/>
    </source>
</evidence>
<name>A0AAP8YU89_9SPIR</name>
<keyword evidence="9" id="KW-0564">Palmitate</keyword>
<reference evidence="13" key="2">
    <citation type="submission" date="2022-12" db="EMBL/GenBank/DDBJ databases">
        <title>Whole genome sequencing of Borrelia miyamotoi strains isolated at the Russian territory.</title>
        <authorList>
            <person name="Kuleshov K.V."/>
            <person name="Platonov A.E."/>
            <person name="Goptar I.A."/>
            <person name="Shipulin G.A."/>
            <person name="Markelov M.L."/>
            <person name="Koetsveld J."/>
            <person name="Kolyasnikova N.M."/>
            <person name="Sarksyan D.S."/>
            <person name="Toporkova M.G."/>
            <person name="Hovius J.W."/>
        </authorList>
    </citation>
    <scope>NUCLEOTIDE SEQUENCE</scope>
    <source>
        <strain evidence="12 14">Yekat-1</strain>
        <strain evidence="13">Yekat-76</strain>
    </source>
</reference>
<dbReference type="InterPro" id="IPR028082">
    <property type="entry name" value="Peripla_BP_I"/>
</dbReference>
<evidence type="ECO:0000256" key="4">
    <source>
        <dbReference type="ARBA" id="ARBA00022448"/>
    </source>
</evidence>
<protein>
    <submittedName>
        <fullName evidence="13">BMP family protein</fullName>
    </submittedName>
</protein>
<dbReference type="PROSITE" id="PS51257">
    <property type="entry name" value="PROKAR_LIPOPROTEIN"/>
    <property type="match status" value="1"/>
</dbReference>
<evidence type="ECO:0000313" key="13">
    <source>
        <dbReference type="EMBL" id="QBK62006.1"/>
    </source>
</evidence>
<dbReference type="SUPFAM" id="SSF53822">
    <property type="entry name" value="Periplasmic binding protein-like I"/>
    <property type="match status" value="1"/>
</dbReference>
<comment type="subunit">
    <text evidence="3">Monomer.</text>
</comment>
<gene>
    <name evidence="12" type="ORF">CNO13_02385</name>
    <name evidence="13" type="ORF">EZU67_02385</name>
</gene>
<dbReference type="GeneID" id="75118085"/>
<evidence type="ECO:0000259" key="11">
    <source>
        <dbReference type="Pfam" id="PF02608"/>
    </source>
</evidence>
<dbReference type="InterPro" id="IPR003760">
    <property type="entry name" value="PnrA-like"/>
</dbReference>
<dbReference type="PANTHER" id="PTHR34296:SF2">
    <property type="entry name" value="ABC TRANSPORTER GUANOSINE-BINDING PROTEIN NUPN"/>
    <property type="match status" value="1"/>
</dbReference>
<accession>A0AAP8YU89</accession>
<evidence type="ECO:0000256" key="1">
    <source>
        <dbReference type="ARBA" id="ARBA00004519"/>
    </source>
</evidence>
<feature type="domain" description="ABC transporter substrate-binding protein PnrA-like" evidence="11">
    <location>
        <begin position="31"/>
        <end position="329"/>
    </location>
</feature>
<keyword evidence="4" id="KW-0813">Transport</keyword>
<dbReference type="EMBL" id="CP036557">
    <property type="protein sequence ID" value="QBK62006.1"/>
    <property type="molecule type" value="Genomic_DNA"/>
</dbReference>
<dbReference type="Pfam" id="PF02608">
    <property type="entry name" value="Bmp"/>
    <property type="match status" value="1"/>
</dbReference>
<dbReference type="Proteomes" id="UP000230633">
    <property type="component" value="Chromosome"/>
</dbReference>
<evidence type="ECO:0000256" key="9">
    <source>
        <dbReference type="ARBA" id="ARBA00023139"/>
    </source>
</evidence>
<keyword evidence="7" id="KW-0732">Signal</keyword>
<dbReference type="EMBL" id="CP024333">
    <property type="protein sequence ID" value="ATQ16014.1"/>
    <property type="molecule type" value="Genomic_DNA"/>
</dbReference>
<comment type="subcellular location">
    <subcellularLocation>
        <location evidence="1">Cell inner membrane</location>
        <topology evidence="1">Lipid-anchor</topology>
    </subcellularLocation>
</comment>
<evidence type="ECO:0000256" key="5">
    <source>
        <dbReference type="ARBA" id="ARBA00022475"/>
    </source>
</evidence>
<keyword evidence="10" id="KW-0449">Lipoprotein</keyword>
<dbReference type="AlphaFoldDB" id="A0AAP8YU89"/>
<dbReference type="InterPro" id="IPR050957">
    <property type="entry name" value="BMP_lipoprotein"/>
</dbReference>
<evidence type="ECO:0000256" key="10">
    <source>
        <dbReference type="ARBA" id="ARBA00023288"/>
    </source>
</evidence>
<reference evidence="15" key="1">
    <citation type="submission" date="2019-03" db="EMBL/GenBank/DDBJ databases">
        <title>Whole genome sequencing of Borrelia miyamotoi strains isolated at the Russian territory.</title>
        <authorList>
            <person name="Kuleshov K.V."/>
            <person name="Platonov A.E."/>
            <person name="Goptar I.A."/>
            <person name="Shipulin G.A."/>
            <person name="Markelov M.L."/>
            <person name="Koetsveld J."/>
            <person name="Kolyasnikova N.M."/>
            <person name="Sarksyan D.S."/>
            <person name="Toporkova M.G."/>
            <person name="Hovius J.W."/>
        </authorList>
    </citation>
    <scope>NUCLEOTIDE SEQUENCE [LARGE SCALE GENOMIC DNA]</scope>
    <source>
        <strain evidence="15">Yekat-76</strain>
    </source>
</reference>
<dbReference type="PANTHER" id="PTHR34296">
    <property type="entry name" value="TRANSCRIPTIONAL ACTIVATOR PROTEIN MED"/>
    <property type="match status" value="1"/>
</dbReference>
<dbReference type="Gene3D" id="3.40.50.2300">
    <property type="match status" value="2"/>
</dbReference>
<keyword evidence="6" id="KW-0997">Cell inner membrane</keyword>
<keyword evidence="14" id="KW-1185">Reference proteome</keyword>
<dbReference type="CDD" id="cd06354">
    <property type="entry name" value="PBP1_PrnA-like"/>
    <property type="match status" value="1"/>
</dbReference>
<comment type="similarity">
    <text evidence="2">Belongs to the BMP lipoprotein family.</text>
</comment>
<evidence type="ECO:0000313" key="15">
    <source>
        <dbReference type="Proteomes" id="UP000291995"/>
    </source>
</evidence>
<keyword evidence="5" id="KW-1003">Cell membrane</keyword>
<proteinExistence type="inferred from homology"/>
<keyword evidence="8" id="KW-0472">Membrane</keyword>
<organism evidence="13 15">
    <name type="scientific">Borrelia miyamotoi</name>
    <dbReference type="NCBI Taxonomy" id="47466"/>
    <lineage>
        <taxon>Bacteria</taxon>
        <taxon>Pseudomonadati</taxon>
        <taxon>Spirochaetota</taxon>
        <taxon>Spirochaetia</taxon>
        <taxon>Spirochaetales</taxon>
        <taxon>Borreliaceae</taxon>
        <taxon>Borrelia</taxon>
    </lineage>
</organism>
<evidence type="ECO:0000256" key="3">
    <source>
        <dbReference type="ARBA" id="ARBA00011245"/>
    </source>
</evidence>
<dbReference type="GO" id="GO:0005886">
    <property type="term" value="C:plasma membrane"/>
    <property type="evidence" value="ECO:0007669"/>
    <property type="project" value="UniProtKB-SubCell"/>
</dbReference>
<evidence type="ECO:0000256" key="2">
    <source>
        <dbReference type="ARBA" id="ARBA00008610"/>
    </source>
</evidence>
<evidence type="ECO:0000256" key="8">
    <source>
        <dbReference type="ARBA" id="ARBA00023136"/>
    </source>
</evidence>
<dbReference type="Proteomes" id="UP000291995">
    <property type="component" value="Chromosome"/>
</dbReference>
<sequence length="344" mass="37671">MNKLIVFISIVLSFFGCAKESSNSRSLNRPVISLMVDGTFEDKSFGESAWKGIQILKEDFKVDIFGKTSSSISYVSDLEALKDKGSSIIWGVGYKLQEAIEQAALLNRDINYGAIDIIYKDGVNIPENLLGLSFKVEEASFLAGYLAAHTSKTGKIGFVGGIESTIINAFRYGYESGVKYANKDIKLESQYVGSFVDLSLARTIALKMYKYNIDIIFVAAGLAGLGVIEVAKELGIGHYIIGVDQDQSYLAPENILTSVVRNIGNSICEITKSYLETNIFAGGRILELGLKDGAVGIVKNNAKIEENIMIKIESIEDKIVSGDILVPSNLDKYKKFLEIHNLLN</sequence>
<evidence type="ECO:0000313" key="12">
    <source>
        <dbReference type="EMBL" id="ATQ16014.1"/>
    </source>
</evidence>
<evidence type="ECO:0000256" key="6">
    <source>
        <dbReference type="ARBA" id="ARBA00022519"/>
    </source>
</evidence>
<evidence type="ECO:0000256" key="7">
    <source>
        <dbReference type="ARBA" id="ARBA00022729"/>
    </source>
</evidence>
<dbReference type="RefSeq" id="WP_025443772.1">
    <property type="nucleotide sequence ID" value="NZ_AP024371.1"/>
</dbReference>